<dbReference type="EMBL" id="QETF01000005">
    <property type="protein sequence ID" value="PWG17417.1"/>
    <property type="molecule type" value="Genomic_DNA"/>
</dbReference>
<dbReference type="OrthoDB" id="7859418at2"/>
<dbReference type="Proteomes" id="UP000245293">
    <property type="component" value="Unassembled WGS sequence"/>
</dbReference>
<keyword evidence="1" id="KW-1133">Transmembrane helix</keyword>
<evidence type="ECO:0000313" key="2">
    <source>
        <dbReference type="EMBL" id="PWG17417.1"/>
    </source>
</evidence>
<keyword evidence="1" id="KW-0472">Membrane</keyword>
<reference evidence="3" key="1">
    <citation type="submission" date="2018-05" db="EMBL/GenBank/DDBJ databases">
        <authorList>
            <person name="Du Z."/>
            <person name="Wang X."/>
        </authorList>
    </citation>
    <scope>NUCLEOTIDE SEQUENCE [LARGE SCALE GENOMIC DNA]</scope>
    <source>
        <strain evidence="3">WDS4C29</strain>
    </source>
</reference>
<evidence type="ECO:0000256" key="1">
    <source>
        <dbReference type="SAM" id="Phobius"/>
    </source>
</evidence>
<feature type="transmembrane region" description="Helical" evidence="1">
    <location>
        <begin position="53"/>
        <end position="75"/>
    </location>
</feature>
<feature type="transmembrane region" description="Helical" evidence="1">
    <location>
        <begin position="95"/>
        <end position="114"/>
    </location>
</feature>
<dbReference type="Pfam" id="PF14248">
    <property type="entry name" value="DUF4345"/>
    <property type="match status" value="1"/>
</dbReference>
<dbReference type="RefSeq" id="WP_109387816.1">
    <property type="nucleotide sequence ID" value="NZ_QETF01000005.1"/>
</dbReference>
<proteinExistence type="predicted"/>
<keyword evidence="3" id="KW-1185">Reference proteome</keyword>
<sequence>MPAIDILIALLTIAFGAFGFVAPRYTASALDLAPTDSTMGLSELRAGSGGLFVALGVWCLLAGAPACFALGIAYFGAGAGRALSILLDRPPLKKALVFLAFEWPPAAYLIWVHWP</sequence>
<accession>A0A2V1P7S0</accession>
<name>A0A2V1P7S0_9RHOB</name>
<comment type="caution">
    <text evidence="2">The sequence shown here is derived from an EMBL/GenBank/DDBJ whole genome shotgun (WGS) entry which is preliminary data.</text>
</comment>
<dbReference type="AlphaFoldDB" id="A0A2V1P7S0"/>
<organism evidence="2 3">
    <name type="scientific">Salibaculum griseiflavum</name>
    <dbReference type="NCBI Taxonomy" id="1914409"/>
    <lineage>
        <taxon>Bacteria</taxon>
        <taxon>Pseudomonadati</taxon>
        <taxon>Pseudomonadota</taxon>
        <taxon>Alphaproteobacteria</taxon>
        <taxon>Rhodobacterales</taxon>
        <taxon>Roseobacteraceae</taxon>
        <taxon>Salibaculum</taxon>
    </lineage>
</organism>
<dbReference type="InterPro" id="IPR025597">
    <property type="entry name" value="DUF4345"/>
</dbReference>
<protein>
    <submittedName>
        <fullName evidence="2">DUF4345 domain-containing protein</fullName>
    </submittedName>
</protein>
<gene>
    <name evidence="2" type="ORF">DFK10_06515</name>
</gene>
<keyword evidence="1" id="KW-0812">Transmembrane</keyword>
<evidence type="ECO:0000313" key="3">
    <source>
        <dbReference type="Proteomes" id="UP000245293"/>
    </source>
</evidence>